<dbReference type="EMBL" id="PEBQ01000188">
    <property type="protein sequence ID" value="PHY92815.1"/>
    <property type="molecule type" value="Genomic_DNA"/>
</dbReference>
<comment type="caution">
    <text evidence="1">The sequence shown here is derived from an EMBL/GenBank/DDBJ whole genome shotgun (WGS) entry which is preliminary data.</text>
</comment>
<protein>
    <submittedName>
        <fullName evidence="1">Uncharacterized protein</fullName>
    </submittedName>
</protein>
<organism evidence="1 2">
    <name type="scientific">Acetobacter pomorum</name>
    <dbReference type="NCBI Taxonomy" id="65959"/>
    <lineage>
        <taxon>Bacteria</taxon>
        <taxon>Pseudomonadati</taxon>
        <taxon>Pseudomonadota</taxon>
        <taxon>Alphaproteobacteria</taxon>
        <taxon>Acetobacterales</taxon>
        <taxon>Acetobacteraceae</taxon>
        <taxon>Acetobacter</taxon>
    </lineage>
</organism>
<proteinExistence type="predicted"/>
<sequence length="58" mass="6914">MHRRLRRWCESGVIERISWHQAADHENPHHCRCRGEGCGSFSDARTKGRHHRNRVIAR</sequence>
<dbReference type="AlphaFoldDB" id="A0A2G4RAM5"/>
<keyword evidence="2" id="KW-1185">Reference proteome</keyword>
<evidence type="ECO:0000313" key="2">
    <source>
        <dbReference type="Proteomes" id="UP000228751"/>
    </source>
</evidence>
<accession>A0A2G4RAM5</accession>
<name>A0A2G4RAM5_9PROT</name>
<reference evidence="1 2" key="1">
    <citation type="submission" date="2017-10" db="EMBL/GenBank/DDBJ databases">
        <title>Genomic analysis of the genus Acetobacter.</title>
        <authorList>
            <person name="Kim K.H."/>
            <person name="Chun B.H."/>
            <person name="Son A.R."/>
            <person name="Jeon C.O."/>
        </authorList>
    </citation>
    <scope>NUCLEOTIDE SEQUENCE [LARGE SCALE GENOMIC DNA]</scope>
    <source>
        <strain evidence="1 2">LHT 2458</strain>
    </source>
</reference>
<evidence type="ECO:0000313" key="1">
    <source>
        <dbReference type="EMBL" id="PHY92815.1"/>
    </source>
</evidence>
<gene>
    <name evidence="1" type="ORF">CSR02_14825</name>
</gene>
<dbReference type="Proteomes" id="UP000228751">
    <property type="component" value="Unassembled WGS sequence"/>
</dbReference>